<dbReference type="Gene3D" id="1.25.40.10">
    <property type="entry name" value="Tetratricopeptide repeat domain"/>
    <property type="match status" value="1"/>
</dbReference>
<proteinExistence type="predicted"/>
<dbReference type="Proteomes" id="UP000279307">
    <property type="component" value="Chromosome 1"/>
</dbReference>
<evidence type="ECO:0000256" key="4">
    <source>
        <dbReference type="SAM" id="MobiDB-lite"/>
    </source>
</evidence>
<dbReference type="InterPro" id="IPR050754">
    <property type="entry name" value="FKBP4/5/8-like"/>
</dbReference>
<dbReference type="EC" id="5.2.1.8" evidence="3"/>
<dbReference type="PROSITE" id="PS50059">
    <property type="entry name" value="FKBP_PPIASE"/>
    <property type="match status" value="1"/>
</dbReference>
<dbReference type="GO" id="GO:0043066">
    <property type="term" value="P:negative regulation of apoptotic process"/>
    <property type="evidence" value="ECO:0007669"/>
    <property type="project" value="TreeGrafter"/>
</dbReference>
<keyword evidence="1" id="KW-0677">Repeat</keyword>
<evidence type="ECO:0000259" key="5">
    <source>
        <dbReference type="PROSITE" id="PS50059"/>
    </source>
</evidence>
<feature type="domain" description="PPIase FKBP-type" evidence="5">
    <location>
        <begin position="94"/>
        <end position="178"/>
    </location>
</feature>
<dbReference type="GO" id="GO:0003755">
    <property type="term" value="F:peptidyl-prolyl cis-trans isomerase activity"/>
    <property type="evidence" value="ECO:0007669"/>
    <property type="project" value="UniProtKB-KW"/>
</dbReference>
<dbReference type="InterPro" id="IPR011990">
    <property type="entry name" value="TPR-like_helical_dom_sf"/>
</dbReference>
<dbReference type="Pfam" id="PF00254">
    <property type="entry name" value="FKBP_C"/>
    <property type="match status" value="1"/>
</dbReference>
<evidence type="ECO:0000256" key="2">
    <source>
        <dbReference type="ARBA" id="ARBA00022803"/>
    </source>
</evidence>
<dbReference type="InterPro" id="IPR001179">
    <property type="entry name" value="PPIase_FKBP_dom"/>
</dbReference>
<evidence type="ECO:0000313" key="6">
    <source>
        <dbReference type="EMBL" id="RLU26613.1"/>
    </source>
</evidence>
<dbReference type="SUPFAM" id="SSF54534">
    <property type="entry name" value="FKBP-like"/>
    <property type="match status" value="1"/>
</dbReference>
<reference evidence="6" key="2">
    <citation type="submission" date="2018-07" db="EMBL/GenBank/DDBJ databases">
        <authorList>
            <person name="Mckenzie S.K."/>
            <person name="Kronauer D.J.C."/>
        </authorList>
    </citation>
    <scope>NUCLEOTIDE SEQUENCE</scope>
    <source>
        <strain evidence="6">Clonal line C1</strain>
    </source>
</reference>
<dbReference type="OrthoDB" id="532682at2759"/>
<evidence type="ECO:0000256" key="1">
    <source>
        <dbReference type="ARBA" id="ARBA00022737"/>
    </source>
</evidence>
<comment type="catalytic activity">
    <reaction evidence="3">
        <text>[protein]-peptidylproline (omega=180) = [protein]-peptidylproline (omega=0)</text>
        <dbReference type="Rhea" id="RHEA:16237"/>
        <dbReference type="Rhea" id="RHEA-COMP:10747"/>
        <dbReference type="Rhea" id="RHEA-COMP:10748"/>
        <dbReference type="ChEBI" id="CHEBI:83833"/>
        <dbReference type="ChEBI" id="CHEBI:83834"/>
        <dbReference type="EC" id="5.2.1.8"/>
    </reaction>
</comment>
<accession>A0A3L8E2D3</accession>
<dbReference type="GO" id="GO:0012505">
    <property type="term" value="C:endomembrane system"/>
    <property type="evidence" value="ECO:0007669"/>
    <property type="project" value="TreeGrafter"/>
</dbReference>
<dbReference type="EMBL" id="QOIP01000001">
    <property type="protein sequence ID" value="RLU26613.1"/>
    <property type="molecule type" value="Genomic_DNA"/>
</dbReference>
<dbReference type="PANTHER" id="PTHR46512">
    <property type="entry name" value="PEPTIDYLPROLYL ISOMERASE"/>
    <property type="match status" value="1"/>
</dbReference>
<dbReference type="GO" id="GO:0005740">
    <property type="term" value="C:mitochondrial envelope"/>
    <property type="evidence" value="ECO:0007669"/>
    <property type="project" value="TreeGrafter"/>
</dbReference>
<dbReference type="GO" id="GO:0005829">
    <property type="term" value="C:cytosol"/>
    <property type="evidence" value="ECO:0007669"/>
    <property type="project" value="TreeGrafter"/>
</dbReference>
<dbReference type="SUPFAM" id="SSF48452">
    <property type="entry name" value="TPR-like"/>
    <property type="match status" value="1"/>
</dbReference>
<keyword evidence="2" id="KW-0802">TPR repeat</keyword>
<gene>
    <name evidence="6" type="ORF">DMN91_000409</name>
</gene>
<protein>
    <recommendedName>
        <fullName evidence="3">peptidylprolyl isomerase</fullName>
        <ecNumber evidence="3">5.2.1.8</ecNumber>
    </recommendedName>
</protein>
<sequence length="391" mass="43834">MAPASVYCDSIEDMENKTEKECEGEVEETIVQAQGSKENENENVGEPSSAPKEEIKESKKTPEVPDCWQDVLGNCQLMKKIIKEGKEWTKPVRGDICTVNITGRFENSQITVEEHTNLEIIVGDGDIVQGLDLVIVLMNIGEVADVIVEPRFAYGLSGTKDIPAGTPLVYTVELLTARSFDITQFNYSQRKELAQKKRLRGNWWYDRKELYAALECYKRVLVLTSMEELLDAEVTQNNKEEMLKLSLVVRNNMAMTQIRLGLIDAALENLNCVLHHEPNNVKALHRKAKLLADKGECKEAHNILLELQNLVPHMKILQVEISALADTIVANAKKEKSLYRRMLGISGNANSNSVLSKKKEDKNGINKKMLWSVVGGASAVIFSIIVHKFVL</sequence>
<feature type="compositionally biased region" description="Basic and acidic residues" evidence="4">
    <location>
        <begin position="14"/>
        <end position="23"/>
    </location>
</feature>
<dbReference type="AlphaFoldDB" id="A0A3L8E2D3"/>
<reference evidence="6" key="1">
    <citation type="journal article" date="2018" name="Genome Res.">
        <title>The genomic architecture and molecular evolution of ant odorant receptors.</title>
        <authorList>
            <person name="McKenzie S.K."/>
            <person name="Kronauer D.J.C."/>
        </authorList>
    </citation>
    <scope>NUCLEOTIDE SEQUENCE [LARGE SCALE GENOMIC DNA]</scope>
    <source>
        <strain evidence="6">Clonal line C1</strain>
    </source>
</reference>
<name>A0A3L8E2D3_OOCBI</name>
<feature type="compositionally biased region" description="Basic and acidic residues" evidence="4">
    <location>
        <begin position="51"/>
        <end position="63"/>
    </location>
</feature>
<feature type="region of interest" description="Disordered" evidence="4">
    <location>
        <begin position="1"/>
        <end position="63"/>
    </location>
</feature>
<dbReference type="InterPro" id="IPR046357">
    <property type="entry name" value="PPIase_dom_sf"/>
</dbReference>
<keyword evidence="3" id="KW-0697">Rotamase</keyword>
<organism evidence="6">
    <name type="scientific">Ooceraea biroi</name>
    <name type="common">Clonal raider ant</name>
    <name type="synonym">Cerapachys biroi</name>
    <dbReference type="NCBI Taxonomy" id="2015173"/>
    <lineage>
        <taxon>Eukaryota</taxon>
        <taxon>Metazoa</taxon>
        <taxon>Ecdysozoa</taxon>
        <taxon>Arthropoda</taxon>
        <taxon>Hexapoda</taxon>
        <taxon>Insecta</taxon>
        <taxon>Pterygota</taxon>
        <taxon>Neoptera</taxon>
        <taxon>Endopterygota</taxon>
        <taxon>Hymenoptera</taxon>
        <taxon>Apocrita</taxon>
        <taxon>Aculeata</taxon>
        <taxon>Formicoidea</taxon>
        <taxon>Formicidae</taxon>
        <taxon>Dorylinae</taxon>
        <taxon>Ooceraea</taxon>
    </lineage>
</organism>
<dbReference type="GO" id="GO:0044183">
    <property type="term" value="F:protein folding chaperone"/>
    <property type="evidence" value="ECO:0007669"/>
    <property type="project" value="TreeGrafter"/>
</dbReference>
<comment type="caution">
    <text evidence="6">The sequence shown here is derived from an EMBL/GenBank/DDBJ whole genome shotgun (WGS) entry which is preliminary data.</text>
</comment>
<dbReference type="GO" id="GO:0016020">
    <property type="term" value="C:membrane"/>
    <property type="evidence" value="ECO:0007669"/>
    <property type="project" value="TreeGrafter"/>
</dbReference>
<dbReference type="PANTHER" id="PTHR46512:SF1">
    <property type="entry name" value="PEPTIDYLPROLYL ISOMERASE"/>
    <property type="match status" value="1"/>
</dbReference>
<dbReference type="Gene3D" id="3.10.50.40">
    <property type="match status" value="1"/>
</dbReference>
<keyword evidence="3" id="KW-0413">Isomerase</keyword>
<evidence type="ECO:0000256" key="3">
    <source>
        <dbReference type="PROSITE-ProRule" id="PRU00277"/>
    </source>
</evidence>